<feature type="non-terminal residue" evidence="1">
    <location>
        <position position="124"/>
    </location>
</feature>
<gene>
    <name evidence="1" type="ORF">PHYBLDRAFT_157505</name>
</gene>
<dbReference type="AlphaFoldDB" id="A0A163B4U2"/>
<evidence type="ECO:0000313" key="1">
    <source>
        <dbReference type="EMBL" id="OAD78261.1"/>
    </source>
</evidence>
<proteinExistence type="predicted"/>
<protein>
    <submittedName>
        <fullName evidence="1">Uncharacterized protein</fullName>
    </submittedName>
</protein>
<dbReference type="RefSeq" id="XP_018296301.1">
    <property type="nucleotide sequence ID" value="XM_018433629.1"/>
</dbReference>
<reference evidence="2" key="1">
    <citation type="submission" date="2015-06" db="EMBL/GenBank/DDBJ databases">
        <title>Expansion of signal transduction pathways in fungi by whole-genome duplication.</title>
        <authorList>
            <consortium name="DOE Joint Genome Institute"/>
            <person name="Corrochano L.M."/>
            <person name="Kuo A."/>
            <person name="Marcet-Houben M."/>
            <person name="Polaino S."/>
            <person name="Salamov A."/>
            <person name="Villalobos J.M."/>
            <person name="Alvarez M.I."/>
            <person name="Avalos J."/>
            <person name="Benito E.P."/>
            <person name="Benoit I."/>
            <person name="Burger G."/>
            <person name="Camino L.P."/>
            <person name="Canovas D."/>
            <person name="Cerda-Olmedo E."/>
            <person name="Cheng J.-F."/>
            <person name="Dominguez A."/>
            <person name="Elias M."/>
            <person name="Eslava A.P."/>
            <person name="Glaser F."/>
            <person name="Grimwood J."/>
            <person name="Gutierrez G."/>
            <person name="Heitman J."/>
            <person name="Henrissat B."/>
            <person name="Iturriaga E.A."/>
            <person name="Lang B.F."/>
            <person name="Lavin J.L."/>
            <person name="Lee S."/>
            <person name="Li W."/>
            <person name="Lindquist E."/>
            <person name="Lopez-Garcia S."/>
            <person name="Luque E.M."/>
            <person name="Marcos A.T."/>
            <person name="Martin J."/>
            <person name="McCluskey K."/>
            <person name="Medina H.R."/>
            <person name="Miralles-Duran A."/>
            <person name="Miyazaki A."/>
            <person name="Munoz-Torres E."/>
            <person name="Oguiza J.A."/>
            <person name="Ohm R."/>
            <person name="Olmedo M."/>
            <person name="Orejas M."/>
            <person name="Ortiz-Castellanos L."/>
            <person name="Pisabarro A.G."/>
            <person name="Rodriguez-Romero J."/>
            <person name="Ruiz-Herrera J."/>
            <person name="Ruiz-Vazquez R."/>
            <person name="Sanz C."/>
            <person name="Schackwitz W."/>
            <person name="Schmutz J."/>
            <person name="Shahriari M."/>
            <person name="Shelest E."/>
            <person name="Silva-Franco F."/>
            <person name="Soanes D."/>
            <person name="Syed K."/>
            <person name="Tagua V.G."/>
            <person name="Talbot N.J."/>
            <person name="Thon M."/>
            <person name="De vries R.P."/>
            <person name="Wiebenga A."/>
            <person name="Yadav J.S."/>
            <person name="Braun E.L."/>
            <person name="Baker S."/>
            <person name="Garre V."/>
            <person name="Horwitz B."/>
            <person name="Torres-Martinez S."/>
            <person name="Idnurm A."/>
            <person name="Herrera-Estrella A."/>
            <person name="Gabaldon T."/>
            <person name="Grigoriev I.V."/>
        </authorList>
    </citation>
    <scope>NUCLEOTIDE SEQUENCE [LARGE SCALE GENOMIC DNA]</scope>
    <source>
        <strain evidence="2">NRRL 1555(-)</strain>
    </source>
</reference>
<dbReference type="Proteomes" id="UP000077315">
    <property type="component" value="Unassembled WGS sequence"/>
</dbReference>
<keyword evidence="2" id="KW-1185">Reference proteome</keyword>
<organism evidence="1 2">
    <name type="scientific">Phycomyces blakesleeanus (strain ATCC 8743b / DSM 1359 / FGSC 10004 / NBRC 33097 / NRRL 1555)</name>
    <dbReference type="NCBI Taxonomy" id="763407"/>
    <lineage>
        <taxon>Eukaryota</taxon>
        <taxon>Fungi</taxon>
        <taxon>Fungi incertae sedis</taxon>
        <taxon>Mucoromycota</taxon>
        <taxon>Mucoromycotina</taxon>
        <taxon>Mucoromycetes</taxon>
        <taxon>Mucorales</taxon>
        <taxon>Phycomycetaceae</taxon>
        <taxon>Phycomyces</taxon>
    </lineage>
</organism>
<evidence type="ECO:0000313" key="2">
    <source>
        <dbReference type="Proteomes" id="UP000077315"/>
    </source>
</evidence>
<dbReference type="EMBL" id="KV440973">
    <property type="protein sequence ID" value="OAD78261.1"/>
    <property type="molecule type" value="Genomic_DNA"/>
</dbReference>
<name>A0A163B4U2_PHYB8</name>
<accession>A0A163B4U2</accession>
<dbReference type="InParanoid" id="A0A163B4U2"/>
<dbReference type="VEuPathDB" id="FungiDB:PHYBLDRAFT_157505"/>
<sequence>MAPNFHYLKNHSLYLRNLIIRCCLIRKTNSVYSINGPEYRLDKEIIINRKYPISIAIYAKDYKELLSLDCGAILFDILLFIDLFTRIMSLSFFHLNIPRVQQHQLEPDRVISCRKKKATICGPV</sequence>
<dbReference type="GeneID" id="28994535"/>